<reference evidence="10" key="1">
    <citation type="submission" date="2018-05" db="EMBL/GenBank/DDBJ databases">
        <authorList>
            <person name="Lanie J.A."/>
            <person name="Ng W.-L."/>
            <person name="Kazmierczak K.M."/>
            <person name="Andrzejewski T.M."/>
            <person name="Davidsen T.M."/>
            <person name="Wayne K.J."/>
            <person name="Tettelin H."/>
            <person name="Glass J.I."/>
            <person name="Rusch D."/>
            <person name="Podicherti R."/>
            <person name="Tsui H.-C.T."/>
            <person name="Winkler M.E."/>
        </authorList>
    </citation>
    <scope>NUCLEOTIDE SEQUENCE</scope>
</reference>
<feature type="non-terminal residue" evidence="10">
    <location>
        <position position="358"/>
    </location>
</feature>
<dbReference type="Gene3D" id="1.10.3720.10">
    <property type="entry name" value="MetI-like"/>
    <property type="match status" value="2"/>
</dbReference>
<proteinExistence type="predicted"/>
<feature type="transmembrane region" description="Helical" evidence="8">
    <location>
        <begin position="295"/>
        <end position="316"/>
    </location>
</feature>
<sequence>GLCDFSGPIQTLLRATFGWSKDNYWFPEVRSIGGAVFVMAFVLYPYVYLLGRTAFVNQARNYDDMARTLGRSPFSVFRETSLPLARPSLIAGSALMLMETLSDFGAVQHLAVDTFTTGVYRTWFALGSPEGAARLASMLLLIMLLVLIVEQRSRGRARYYQITGRTEKKEKIRLKGIQGIFASVVCFIPVLFGFVVPAGYLLVLSLPNWTNVLASKFPAHLWNSFSLALLTSVVATMCALFVVYSLRLTGSRLNRLAVRVVSLGYGLPGSVIAVGVLIPMAWLDHVVDGFARSTFGYSTGLIFTGGLLSLMFAYLVRFMAISLNSVQSSMDALGPRMDEAAKSLGAGIWRRLFVIHIP</sequence>
<dbReference type="CDD" id="cd06261">
    <property type="entry name" value="TM_PBP2"/>
    <property type="match status" value="2"/>
</dbReference>
<name>A0A382P7X2_9ZZZZ</name>
<comment type="subcellular location">
    <subcellularLocation>
        <location evidence="1">Cell inner membrane</location>
        <topology evidence="1">Multi-pass membrane protein</topology>
    </subcellularLocation>
</comment>
<feature type="transmembrane region" description="Helical" evidence="8">
    <location>
        <begin position="179"/>
        <end position="202"/>
    </location>
</feature>
<evidence type="ECO:0000256" key="7">
    <source>
        <dbReference type="ARBA" id="ARBA00023136"/>
    </source>
</evidence>
<dbReference type="InterPro" id="IPR035906">
    <property type="entry name" value="MetI-like_sf"/>
</dbReference>
<accession>A0A382P7X2</accession>
<evidence type="ECO:0000256" key="6">
    <source>
        <dbReference type="ARBA" id="ARBA00022989"/>
    </source>
</evidence>
<protein>
    <recommendedName>
        <fullName evidence="9">ABC transmembrane type-1 domain-containing protein</fullName>
    </recommendedName>
</protein>
<evidence type="ECO:0000256" key="1">
    <source>
        <dbReference type="ARBA" id="ARBA00004429"/>
    </source>
</evidence>
<dbReference type="GO" id="GO:0055085">
    <property type="term" value="P:transmembrane transport"/>
    <property type="evidence" value="ECO:0007669"/>
    <property type="project" value="InterPro"/>
</dbReference>
<dbReference type="SUPFAM" id="SSF161098">
    <property type="entry name" value="MetI-like"/>
    <property type="match status" value="2"/>
</dbReference>
<feature type="domain" description="ABC transmembrane type-1" evidence="9">
    <location>
        <begin position="1"/>
        <end position="151"/>
    </location>
</feature>
<dbReference type="Pfam" id="PF00528">
    <property type="entry name" value="BPD_transp_1"/>
    <property type="match status" value="1"/>
</dbReference>
<keyword evidence="6 8" id="KW-1133">Transmembrane helix</keyword>
<dbReference type="GO" id="GO:0005886">
    <property type="term" value="C:plasma membrane"/>
    <property type="evidence" value="ECO:0007669"/>
    <property type="project" value="UniProtKB-SubCell"/>
</dbReference>
<evidence type="ECO:0000256" key="5">
    <source>
        <dbReference type="ARBA" id="ARBA00022692"/>
    </source>
</evidence>
<dbReference type="PANTHER" id="PTHR43357:SF3">
    <property type="entry name" value="FE(3+)-TRANSPORT SYSTEM PERMEASE PROTEIN FBPB 2"/>
    <property type="match status" value="1"/>
</dbReference>
<keyword evidence="5 8" id="KW-0812">Transmembrane</keyword>
<keyword evidence="4" id="KW-0997">Cell inner membrane</keyword>
<feature type="domain" description="ABC transmembrane type-1" evidence="9">
    <location>
        <begin position="221"/>
        <end position="358"/>
    </location>
</feature>
<evidence type="ECO:0000259" key="9">
    <source>
        <dbReference type="PROSITE" id="PS50928"/>
    </source>
</evidence>
<evidence type="ECO:0000313" key="10">
    <source>
        <dbReference type="EMBL" id="SVC69356.1"/>
    </source>
</evidence>
<feature type="transmembrane region" description="Helical" evidence="8">
    <location>
        <begin position="88"/>
        <end position="111"/>
    </location>
</feature>
<keyword evidence="3" id="KW-1003">Cell membrane</keyword>
<dbReference type="EMBL" id="UINC01105429">
    <property type="protein sequence ID" value="SVC69356.1"/>
    <property type="molecule type" value="Genomic_DNA"/>
</dbReference>
<dbReference type="PANTHER" id="PTHR43357">
    <property type="entry name" value="INNER MEMBRANE ABC TRANSPORTER PERMEASE PROTEIN YDCV"/>
    <property type="match status" value="1"/>
</dbReference>
<dbReference type="PROSITE" id="PS50928">
    <property type="entry name" value="ABC_TM1"/>
    <property type="match status" value="2"/>
</dbReference>
<feature type="transmembrane region" description="Helical" evidence="8">
    <location>
        <begin position="32"/>
        <end position="51"/>
    </location>
</feature>
<evidence type="ECO:0000256" key="2">
    <source>
        <dbReference type="ARBA" id="ARBA00022448"/>
    </source>
</evidence>
<organism evidence="10">
    <name type="scientific">marine metagenome</name>
    <dbReference type="NCBI Taxonomy" id="408172"/>
    <lineage>
        <taxon>unclassified sequences</taxon>
        <taxon>metagenomes</taxon>
        <taxon>ecological metagenomes</taxon>
    </lineage>
</organism>
<keyword evidence="7 8" id="KW-0472">Membrane</keyword>
<evidence type="ECO:0000256" key="4">
    <source>
        <dbReference type="ARBA" id="ARBA00022519"/>
    </source>
</evidence>
<dbReference type="InterPro" id="IPR000515">
    <property type="entry name" value="MetI-like"/>
</dbReference>
<feature type="non-terminal residue" evidence="10">
    <location>
        <position position="1"/>
    </location>
</feature>
<feature type="transmembrane region" description="Helical" evidence="8">
    <location>
        <begin position="222"/>
        <end position="244"/>
    </location>
</feature>
<evidence type="ECO:0000256" key="3">
    <source>
        <dbReference type="ARBA" id="ARBA00022475"/>
    </source>
</evidence>
<dbReference type="AlphaFoldDB" id="A0A382P7X2"/>
<feature type="transmembrane region" description="Helical" evidence="8">
    <location>
        <begin position="256"/>
        <end position="283"/>
    </location>
</feature>
<evidence type="ECO:0000256" key="8">
    <source>
        <dbReference type="SAM" id="Phobius"/>
    </source>
</evidence>
<feature type="transmembrane region" description="Helical" evidence="8">
    <location>
        <begin position="131"/>
        <end position="149"/>
    </location>
</feature>
<gene>
    <name evidence="10" type="ORF">METZ01_LOCUS322210</name>
</gene>
<keyword evidence="2" id="KW-0813">Transport</keyword>